<keyword evidence="3" id="KW-1185">Reference proteome</keyword>
<name>A0A3L6PTC1_PANMI</name>
<dbReference type="OrthoDB" id="694183at2759"/>
<accession>A0A3L6PTC1</accession>
<gene>
    <name evidence="2" type="ORF">C2845_PM14G08740</name>
</gene>
<evidence type="ECO:0000259" key="1">
    <source>
        <dbReference type="Pfam" id="PF03478"/>
    </source>
</evidence>
<dbReference type="PANTHER" id="PTHR33110">
    <property type="entry name" value="F-BOX/KELCH-REPEAT PROTEIN-RELATED"/>
    <property type="match status" value="1"/>
</dbReference>
<organism evidence="2 3">
    <name type="scientific">Panicum miliaceum</name>
    <name type="common">Proso millet</name>
    <name type="synonym">Broomcorn millet</name>
    <dbReference type="NCBI Taxonomy" id="4540"/>
    <lineage>
        <taxon>Eukaryota</taxon>
        <taxon>Viridiplantae</taxon>
        <taxon>Streptophyta</taxon>
        <taxon>Embryophyta</taxon>
        <taxon>Tracheophyta</taxon>
        <taxon>Spermatophyta</taxon>
        <taxon>Magnoliopsida</taxon>
        <taxon>Liliopsida</taxon>
        <taxon>Poales</taxon>
        <taxon>Poaceae</taxon>
        <taxon>PACMAD clade</taxon>
        <taxon>Panicoideae</taxon>
        <taxon>Panicodae</taxon>
        <taxon>Paniceae</taxon>
        <taxon>Panicinae</taxon>
        <taxon>Panicum</taxon>
        <taxon>Panicum sect. Panicum</taxon>
    </lineage>
</organism>
<dbReference type="PANTHER" id="PTHR33110:SF71">
    <property type="entry name" value="F-BOX_KELCH-REPEAT PROTEIN"/>
    <property type="match status" value="1"/>
</dbReference>
<sequence>MTLHLPKLVSAVGWALDESAFYDQSHTRRTYVKKPDAISISMCRKRTLVSAKVSPSVSQEQRSERFQGSQRICDIAFFHGKLYALTTHEGLRVIELDDGFLQCIPDDPKQQEVYNCEYNHRYLVLRYIAESDGRLLMVRRWMSIPPDAYLGKHDRTVRFEVFQADLAIAPGRWLKVDSLGGHAIFLDTECSKSVLASQGAGGVQEDSIYFMHRVFDNTSKEFFTACMDPLADSGVYNMTDGKTMALLQEAVMSKLRSKPQFLTWFFPADA</sequence>
<feature type="domain" description="KIB1-4 beta-propeller" evidence="1">
    <location>
        <begin position="60"/>
        <end position="237"/>
    </location>
</feature>
<comment type="caution">
    <text evidence="2">The sequence shown here is derived from an EMBL/GenBank/DDBJ whole genome shotgun (WGS) entry which is preliminary data.</text>
</comment>
<evidence type="ECO:0000313" key="2">
    <source>
        <dbReference type="EMBL" id="RLM62087.1"/>
    </source>
</evidence>
<dbReference type="Pfam" id="PF03478">
    <property type="entry name" value="Beta-prop_KIB1-4"/>
    <property type="match status" value="1"/>
</dbReference>
<dbReference type="InterPro" id="IPR005174">
    <property type="entry name" value="KIB1-4_b-propeller"/>
</dbReference>
<dbReference type="AlphaFoldDB" id="A0A3L6PTC1"/>
<reference evidence="3" key="1">
    <citation type="journal article" date="2019" name="Nat. Commun.">
        <title>The genome of broomcorn millet.</title>
        <authorList>
            <person name="Zou C."/>
            <person name="Miki D."/>
            <person name="Li D."/>
            <person name="Tang Q."/>
            <person name="Xiao L."/>
            <person name="Rajput S."/>
            <person name="Deng P."/>
            <person name="Jia W."/>
            <person name="Huang R."/>
            <person name="Zhang M."/>
            <person name="Sun Y."/>
            <person name="Hu J."/>
            <person name="Fu X."/>
            <person name="Schnable P.S."/>
            <person name="Li F."/>
            <person name="Zhang H."/>
            <person name="Feng B."/>
            <person name="Zhu X."/>
            <person name="Liu R."/>
            <person name="Schnable J.C."/>
            <person name="Zhu J.-K."/>
            <person name="Zhang H."/>
        </authorList>
    </citation>
    <scope>NUCLEOTIDE SEQUENCE [LARGE SCALE GENOMIC DNA]</scope>
</reference>
<protein>
    <recommendedName>
        <fullName evidence="1">KIB1-4 beta-propeller domain-containing protein</fullName>
    </recommendedName>
</protein>
<dbReference type="Proteomes" id="UP000275267">
    <property type="component" value="Unassembled WGS sequence"/>
</dbReference>
<proteinExistence type="predicted"/>
<evidence type="ECO:0000313" key="3">
    <source>
        <dbReference type="Proteomes" id="UP000275267"/>
    </source>
</evidence>
<dbReference type="EMBL" id="PQIB02000016">
    <property type="protein sequence ID" value="RLM62087.1"/>
    <property type="molecule type" value="Genomic_DNA"/>
</dbReference>